<name>A0A0B4ENE3_9FUSO</name>
<accession>A0A0B4ENE3</accession>
<comment type="catalytic activity">
    <reaction evidence="13">
        <text>a lipid A disaccharide + ATP = a lipid IVA + ADP + H(+)</text>
        <dbReference type="Rhea" id="RHEA:67840"/>
        <dbReference type="ChEBI" id="CHEBI:15378"/>
        <dbReference type="ChEBI" id="CHEBI:30616"/>
        <dbReference type="ChEBI" id="CHEBI:176343"/>
        <dbReference type="ChEBI" id="CHEBI:176425"/>
        <dbReference type="ChEBI" id="CHEBI:456216"/>
        <dbReference type="EC" id="2.7.1.130"/>
    </reaction>
</comment>
<evidence type="ECO:0000256" key="2">
    <source>
        <dbReference type="ARBA" id="ARBA00004870"/>
    </source>
</evidence>
<evidence type="ECO:0000256" key="12">
    <source>
        <dbReference type="ARBA" id="ARBA00029757"/>
    </source>
</evidence>
<evidence type="ECO:0000256" key="9">
    <source>
        <dbReference type="ARBA" id="ARBA00022777"/>
    </source>
</evidence>
<dbReference type="PANTHER" id="PTHR42724:SF1">
    <property type="entry name" value="TETRAACYLDISACCHARIDE 4'-KINASE, MITOCHONDRIAL-RELATED"/>
    <property type="match status" value="1"/>
</dbReference>
<dbReference type="EMBL" id="AUZI01000023">
    <property type="protein sequence ID" value="KID48460.1"/>
    <property type="molecule type" value="Genomic_DNA"/>
</dbReference>
<dbReference type="OrthoDB" id="9789797at2"/>
<organism evidence="14 15">
    <name type="scientific">Fusobacterium necrophorum subsp. funduliforme B35</name>
    <dbReference type="NCBI Taxonomy" id="1226633"/>
    <lineage>
        <taxon>Bacteria</taxon>
        <taxon>Fusobacteriati</taxon>
        <taxon>Fusobacteriota</taxon>
        <taxon>Fusobacteriia</taxon>
        <taxon>Fusobacteriales</taxon>
        <taxon>Fusobacteriaceae</taxon>
        <taxon>Fusobacterium</taxon>
    </lineage>
</organism>
<dbReference type="NCBIfam" id="TIGR00682">
    <property type="entry name" value="lpxK"/>
    <property type="match status" value="1"/>
</dbReference>
<dbReference type="GO" id="GO:0009029">
    <property type="term" value="F:lipid-A 4'-kinase activity"/>
    <property type="evidence" value="ECO:0007669"/>
    <property type="project" value="UniProtKB-UniRule"/>
</dbReference>
<dbReference type="GO" id="GO:0005886">
    <property type="term" value="C:plasma membrane"/>
    <property type="evidence" value="ECO:0007669"/>
    <property type="project" value="TreeGrafter"/>
</dbReference>
<dbReference type="GO" id="GO:0009244">
    <property type="term" value="P:lipopolysaccharide core region biosynthetic process"/>
    <property type="evidence" value="ECO:0007669"/>
    <property type="project" value="TreeGrafter"/>
</dbReference>
<comment type="function">
    <text evidence="1 13">Transfers the gamma-phosphate of ATP to the 4'-position of a tetraacyldisaccharide 1-phosphate intermediate (termed DS-1-P) to form tetraacyldisaccharide 1,4'-bis-phosphate (lipid IVA).</text>
</comment>
<evidence type="ECO:0000256" key="13">
    <source>
        <dbReference type="HAMAP-Rule" id="MF_00409"/>
    </source>
</evidence>
<dbReference type="PATRIC" id="fig|1226633.4.peg.1885"/>
<dbReference type="Pfam" id="PF02606">
    <property type="entry name" value="LpxK"/>
    <property type="match status" value="1"/>
</dbReference>
<evidence type="ECO:0000256" key="6">
    <source>
        <dbReference type="ARBA" id="ARBA00022556"/>
    </source>
</evidence>
<dbReference type="AlphaFoldDB" id="A0A0B4ENE3"/>
<evidence type="ECO:0000256" key="7">
    <source>
        <dbReference type="ARBA" id="ARBA00022679"/>
    </source>
</evidence>
<evidence type="ECO:0000256" key="5">
    <source>
        <dbReference type="ARBA" id="ARBA00022516"/>
    </source>
</evidence>
<reference evidence="14 15" key="1">
    <citation type="submission" date="2013-08" db="EMBL/GenBank/DDBJ databases">
        <title>An opportunistic ruminal bacterium that causes liver abscesses in cattle.</title>
        <authorList>
            <person name="Benahmed F.H."/>
            <person name="Rasmussen M."/>
            <person name="Harbottle H."/>
            <person name="Soppet D."/>
            <person name="Nagaraja T.G."/>
            <person name="Davidson M."/>
        </authorList>
    </citation>
    <scope>NUCLEOTIDE SEQUENCE [LARGE SCALE GENOMIC DNA]</scope>
    <source>
        <strain evidence="14 15">B35</strain>
    </source>
</reference>
<protein>
    <recommendedName>
        <fullName evidence="4 13">Tetraacyldisaccharide 4'-kinase</fullName>
        <ecNumber evidence="3 13">2.7.1.130</ecNumber>
    </recommendedName>
    <alternativeName>
        <fullName evidence="12 13">Lipid A 4'-kinase</fullName>
    </alternativeName>
</protein>
<evidence type="ECO:0000256" key="1">
    <source>
        <dbReference type="ARBA" id="ARBA00002274"/>
    </source>
</evidence>
<evidence type="ECO:0000313" key="14">
    <source>
        <dbReference type="EMBL" id="KID48460.1"/>
    </source>
</evidence>
<comment type="similarity">
    <text evidence="13">Belongs to the LpxK family.</text>
</comment>
<dbReference type="InterPro" id="IPR003758">
    <property type="entry name" value="LpxK"/>
</dbReference>
<keyword evidence="10 13" id="KW-0067">ATP-binding</keyword>
<dbReference type="SUPFAM" id="SSF52540">
    <property type="entry name" value="P-loop containing nucleoside triphosphate hydrolases"/>
    <property type="match status" value="1"/>
</dbReference>
<keyword evidence="11 13" id="KW-0443">Lipid metabolism</keyword>
<evidence type="ECO:0000256" key="3">
    <source>
        <dbReference type="ARBA" id="ARBA00012071"/>
    </source>
</evidence>
<gene>
    <name evidence="13" type="primary">lpxK</name>
    <name evidence="14" type="ORF">C095_09295</name>
</gene>
<dbReference type="UniPathway" id="UPA00359">
    <property type="reaction ID" value="UER00482"/>
</dbReference>
<comment type="caution">
    <text evidence="14">The sequence shown here is derived from an EMBL/GenBank/DDBJ whole genome shotgun (WGS) entry which is preliminary data.</text>
</comment>
<dbReference type="PANTHER" id="PTHR42724">
    <property type="entry name" value="TETRAACYLDISACCHARIDE 4'-KINASE"/>
    <property type="match status" value="1"/>
</dbReference>
<keyword evidence="6 13" id="KW-0441">Lipid A biosynthesis</keyword>
<keyword evidence="5 13" id="KW-0444">Lipid biosynthesis</keyword>
<dbReference type="HAMAP" id="MF_00409">
    <property type="entry name" value="LpxK"/>
    <property type="match status" value="1"/>
</dbReference>
<dbReference type="GO" id="GO:0009245">
    <property type="term" value="P:lipid A biosynthetic process"/>
    <property type="evidence" value="ECO:0007669"/>
    <property type="project" value="UniProtKB-UniRule"/>
</dbReference>
<evidence type="ECO:0000313" key="15">
    <source>
        <dbReference type="Proteomes" id="UP000031184"/>
    </source>
</evidence>
<evidence type="ECO:0000256" key="8">
    <source>
        <dbReference type="ARBA" id="ARBA00022741"/>
    </source>
</evidence>
<keyword evidence="9 13" id="KW-0418">Kinase</keyword>
<dbReference type="InterPro" id="IPR027417">
    <property type="entry name" value="P-loop_NTPase"/>
</dbReference>
<keyword evidence="8 13" id="KW-0547">Nucleotide-binding</keyword>
<evidence type="ECO:0000256" key="10">
    <source>
        <dbReference type="ARBA" id="ARBA00022840"/>
    </source>
</evidence>
<dbReference type="GO" id="GO:0005524">
    <property type="term" value="F:ATP binding"/>
    <property type="evidence" value="ECO:0007669"/>
    <property type="project" value="UniProtKB-UniRule"/>
</dbReference>
<comment type="pathway">
    <text evidence="2 13">Glycolipid biosynthesis; lipid IV(A) biosynthesis; lipid IV(A) from (3R)-3-hydroxytetradecanoyl-[acyl-carrier-protein] and UDP-N-acetyl-alpha-D-glucosamine: step 6/6.</text>
</comment>
<sequence>MVEKMKILSYIYYFITSFRNFLYDKGLLPIYHVKGVEIICIGNISVGGTGKTPAVQFFVKKLQKMGKNVAVVSRGYRGKRKNEPCLVSDGRVIFASPQESGDEPYIHALNLNVPIIVSKNRYHACLFARKHFYVDTIVLDDGFQHRRLARNWDVVLVDATNPFGGRYLLPWGTLRESFKNGAKRAEEFIITKSDLVSEREVEKIKKYLKSSFHKEISVAKHGVHSLRDMAGNLKPLFWIQGKRVLIFSGLANPLNFEKTVLALEPSYIERIDFMDHHNFKEKDLLRIERRAEQMEADYILTTEKDFVKFPKHLNIPNLYVLKIEFTMLEDHSLKTWRII</sequence>
<feature type="binding site" evidence="13">
    <location>
        <begin position="45"/>
        <end position="52"/>
    </location>
    <ligand>
        <name>ATP</name>
        <dbReference type="ChEBI" id="CHEBI:30616"/>
    </ligand>
</feature>
<keyword evidence="7 13" id="KW-0808">Transferase</keyword>
<dbReference type="EC" id="2.7.1.130" evidence="3 13"/>
<evidence type="ECO:0000256" key="11">
    <source>
        <dbReference type="ARBA" id="ARBA00023098"/>
    </source>
</evidence>
<evidence type="ECO:0000256" key="4">
    <source>
        <dbReference type="ARBA" id="ARBA00016436"/>
    </source>
</evidence>
<proteinExistence type="inferred from homology"/>
<dbReference type="Proteomes" id="UP000031184">
    <property type="component" value="Unassembled WGS sequence"/>
</dbReference>